<dbReference type="InterPro" id="IPR036188">
    <property type="entry name" value="FAD/NAD-bd_sf"/>
</dbReference>
<dbReference type="Gene3D" id="3.30.9.10">
    <property type="entry name" value="D-Amino Acid Oxidase, subunit A, domain 2"/>
    <property type="match status" value="1"/>
</dbReference>
<evidence type="ECO:0000256" key="2">
    <source>
        <dbReference type="ARBA" id="ARBA00010989"/>
    </source>
</evidence>
<keyword evidence="4" id="KW-0274">FAD</keyword>
<evidence type="ECO:0000313" key="9">
    <source>
        <dbReference type="Proteomes" id="UP001164286"/>
    </source>
</evidence>
<evidence type="ECO:0000256" key="4">
    <source>
        <dbReference type="ARBA" id="ARBA00022827"/>
    </source>
</evidence>
<name>A0AA38HD28_9TREE</name>
<evidence type="ECO:0000259" key="7">
    <source>
        <dbReference type="Pfam" id="PF01266"/>
    </source>
</evidence>
<comment type="cofactor">
    <cofactor evidence="1">
        <name>FAD</name>
        <dbReference type="ChEBI" id="CHEBI:57692"/>
    </cofactor>
</comment>
<protein>
    <submittedName>
        <fullName evidence="8">FAD dependent oxidoreductase</fullName>
    </submittedName>
</protein>
<accession>A0AA38HD28</accession>
<dbReference type="InterPro" id="IPR045170">
    <property type="entry name" value="MTOX"/>
</dbReference>
<dbReference type="Gene3D" id="3.50.50.60">
    <property type="entry name" value="FAD/NAD(P)-binding domain"/>
    <property type="match status" value="1"/>
</dbReference>
<dbReference type="GO" id="GO:0004657">
    <property type="term" value="F:proline dehydrogenase activity"/>
    <property type="evidence" value="ECO:0007669"/>
    <property type="project" value="TreeGrafter"/>
</dbReference>
<dbReference type="GO" id="GO:0050660">
    <property type="term" value="F:flavin adenine dinucleotide binding"/>
    <property type="evidence" value="ECO:0007669"/>
    <property type="project" value="InterPro"/>
</dbReference>
<dbReference type="Proteomes" id="UP001164286">
    <property type="component" value="Unassembled WGS sequence"/>
</dbReference>
<dbReference type="GO" id="GO:0050031">
    <property type="term" value="F:L-pipecolate oxidase activity"/>
    <property type="evidence" value="ECO:0007669"/>
    <property type="project" value="TreeGrafter"/>
</dbReference>
<keyword evidence="9" id="KW-1185">Reference proteome</keyword>
<dbReference type="InterPro" id="IPR006076">
    <property type="entry name" value="FAD-dep_OxRdtase"/>
</dbReference>
<evidence type="ECO:0000256" key="1">
    <source>
        <dbReference type="ARBA" id="ARBA00001974"/>
    </source>
</evidence>
<evidence type="ECO:0000256" key="3">
    <source>
        <dbReference type="ARBA" id="ARBA00022630"/>
    </source>
</evidence>
<dbReference type="Pfam" id="PF01266">
    <property type="entry name" value="DAO"/>
    <property type="match status" value="1"/>
</dbReference>
<dbReference type="PANTHER" id="PTHR10961">
    <property type="entry name" value="PEROXISOMAL SARCOSINE OXIDASE"/>
    <property type="match status" value="1"/>
</dbReference>
<gene>
    <name evidence="8" type="ORF">MKK02DRAFT_35004</name>
</gene>
<evidence type="ECO:0000256" key="5">
    <source>
        <dbReference type="ARBA" id="ARBA00023002"/>
    </source>
</evidence>
<evidence type="ECO:0000256" key="6">
    <source>
        <dbReference type="SAM" id="MobiDB-lite"/>
    </source>
</evidence>
<comment type="similarity">
    <text evidence="2">Belongs to the MSOX/MTOX family.</text>
</comment>
<reference evidence="8" key="1">
    <citation type="journal article" date="2022" name="G3 (Bethesda)">
        <title>High quality genome of the basidiomycete yeast Dioszegia hungarica PDD-24b-2 isolated from cloud water.</title>
        <authorList>
            <person name="Jarrige D."/>
            <person name="Haridas S."/>
            <person name="Bleykasten-Grosshans C."/>
            <person name="Joly M."/>
            <person name="Nadalig T."/>
            <person name="Sancelme M."/>
            <person name="Vuilleumier S."/>
            <person name="Grigoriev I.V."/>
            <person name="Amato P."/>
            <person name="Bringel F."/>
        </authorList>
    </citation>
    <scope>NUCLEOTIDE SEQUENCE</scope>
    <source>
        <strain evidence="8">PDD-24b-2</strain>
    </source>
</reference>
<dbReference type="SUPFAM" id="SSF54373">
    <property type="entry name" value="FAD-linked reductases, C-terminal domain"/>
    <property type="match status" value="1"/>
</dbReference>
<keyword evidence="3" id="KW-0285">Flavoprotein</keyword>
<proteinExistence type="inferred from homology"/>
<dbReference type="PANTHER" id="PTHR10961:SF46">
    <property type="entry name" value="PEROXISOMAL SARCOSINE OXIDASE"/>
    <property type="match status" value="1"/>
</dbReference>
<dbReference type="EMBL" id="JAKWFO010000001">
    <property type="protein sequence ID" value="KAI9639323.1"/>
    <property type="molecule type" value="Genomic_DNA"/>
</dbReference>
<dbReference type="GO" id="GO:0008115">
    <property type="term" value="F:sarcosine oxidase activity"/>
    <property type="evidence" value="ECO:0007669"/>
    <property type="project" value="TreeGrafter"/>
</dbReference>
<comment type="caution">
    <text evidence="8">The sequence shown here is derived from an EMBL/GenBank/DDBJ whole genome shotgun (WGS) entry which is preliminary data.</text>
</comment>
<keyword evidence="5" id="KW-0560">Oxidoreductase</keyword>
<dbReference type="RefSeq" id="XP_052949100.1">
    <property type="nucleotide sequence ID" value="XM_053089054.1"/>
</dbReference>
<feature type="region of interest" description="Disordered" evidence="6">
    <location>
        <begin position="278"/>
        <end position="308"/>
    </location>
</feature>
<feature type="domain" description="FAD dependent oxidoreductase" evidence="7">
    <location>
        <begin position="9"/>
        <end position="382"/>
    </location>
</feature>
<dbReference type="GeneID" id="77728259"/>
<dbReference type="AlphaFoldDB" id="A0AA38HD28"/>
<dbReference type="SUPFAM" id="SSF51905">
    <property type="entry name" value="FAD/NAD(P)-binding domain"/>
    <property type="match status" value="1"/>
</dbReference>
<evidence type="ECO:0000313" key="8">
    <source>
        <dbReference type="EMBL" id="KAI9639323.1"/>
    </source>
</evidence>
<sequence length="431" mass="46779">MSSTSTKQKVVIVGSGIYGISTALYMLQDGGYDVTVLDKCETLPAPDAASTAGDYADPQLSKLAIEAVHMWKLPEWEGTYHESGVMCLSATSSSSGTHFVDQAYQNCRSNDLPCEKLQSAQAIREALEARTTVPVGEFEGRVGYMNPTGGWAESGRALAVAIERVKRDGGRVRVGAEVVGLLKEGKRVQGVRLKSGEEVKGDLVLRSPSLCASEGISAPLPDVVATGQSLATIQLTPEEVERYSKNPVIFNLDNGFYLFPPNPDGLIKVATHAAGYTNPIGPESSSSCGDKEPTSVPQTKLTPGAEDGRIPRESLARLRKGLGEHLPELKDREFVSSRLCWYADTPTGDWLIDYHPDYENLFIASGDSGHGFKFTPNIGREILHIIQRKGDPEYTRRWAFGGCPNKDADERYGVRQVLKAEELAGPEDMKA</sequence>
<organism evidence="8 9">
    <name type="scientific">Dioszegia hungarica</name>
    <dbReference type="NCBI Taxonomy" id="4972"/>
    <lineage>
        <taxon>Eukaryota</taxon>
        <taxon>Fungi</taxon>
        <taxon>Dikarya</taxon>
        <taxon>Basidiomycota</taxon>
        <taxon>Agaricomycotina</taxon>
        <taxon>Tremellomycetes</taxon>
        <taxon>Tremellales</taxon>
        <taxon>Bulleribasidiaceae</taxon>
        <taxon>Dioszegia</taxon>
    </lineage>
</organism>